<accession>A0A8H6E4K9</accession>
<evidence type="ECO:0000313" key="2">
    <source>
        <dbReference type="EMBL" id="KAE8395048.1"/>
    </source>
</evidence>
<dbReference type="PANTHER" id="PTHR12197:SF292">
    <property type="entry name" value="SET DOMAIN-CONTAINING PROTEIN"/>
    <property type="match status" value="1"/>
</dbReference>
<reference evidence="3 4" key="1">
    <citation type="submission" date="2019-04" db="EMBL/GenBank/DDBJ databases">
        <title>Aspergillus burnettii sp. nov., novel species from soil in southeast Queensland.</title>
        <authorList>
            <person name="Gilchrist C.L.M."/>
            <person name="Pitt J.I."/>
            <person name="Lange L."/>
            <person name="Lacey H.J."/>
            <person name="Vuong D."/>
            <person name="Midgley D.J."/>
            <person name="Greenfield P."/>
            <person name="Bradbury M."/>
            <person name="Lacey E."/>
            <person name="Busk P.K."/>
            <person name="Pilgaard B."/>
            <person name="Chooi Y.H."/>
            <person name="Piggott A.M."/>
        </authorList>
    </citation>
    <scope>NUCLEOTIDE SEQUENCE [LARGE SCALE GENOMIC DNA]</scope>
    <source>
        <strain evidence="3 4">FRR 5400</strain>
    </source>
</reference>
<dbReference type="Proteomes" id="UP000326877">
    <property type="component" value="Unassembled WGS sequence"/>
</dbReference>
<dbReference type="SMART" id="SM00317">
    <property type="entry name" value="SET"/>
    <property type="match status" value="1"/>
</dbReference>
<sequence length="364" mass="41623">MHSPIATERLHATTDHFLRPDQNLNNSQESWIHAHLTQSEDPIKGRQLRVSQPVQKGELLLVDRPYALIPVVDSPDQSEDIRCSNPACHRRVARTVERVSCPNRCSADVVWCNSSCREADKARHEFECTWLKKFASSIRSKWGEYDYGMLWLIVRILASRHVQVQQNTMSNCEDRLGQSTFNPFKSGWNAIWSFCGSQESWSHSQVRHWTLLVKKYLGNSPSLPHGLKPNDVLALICREEANSFGLYPRETGVFPCPDRLVDRGEQFGAGVYPTAAIANHSCCPNIIHKPDDQGRMVFIASKDIAPGEECCISYFDLTRFVDLKIRREHLQASFRFLCKCERCISEEPPAEKLEWDAFPSTDDF</sequence>
<dbReference type="PANTHER" id="PTHR12197">
    <property type="entry name" value="HISTONE-LYSINE N-METHYLTRANSFERASE SMYD"/>
    <property type="match status" value="1"/>
</dbReference>
<dbReference type="InterPro" id="IPR050869">
    <property type="entry name" value="H3K4_H4K5_MeTrfase"/>
</dbReference>
<dbReference type="OrthoDB" id="1028014at2759"/>
<keyword evidence="4" id="KW-1185">Reference proteome</keyword>
<dbReference type="Gene3D" id="2.170.270.10">
    <property type="entry name" value="SET domain"/>
    <property type="match status" value="1"/>
</dbReference>
<accession>A0A5N7CMY7</accession>
<evidence type="ECO:0000313" key="3">
    <source>
        <dbReference type="EMBL" id="KAF5859232.1"/>
    </source>
</evidence>
<gene>
    <name evidence="2" type="ORF">BDV23DRAFT_179036</name>
    <name evidence="3" type="ORF">ETB97_003191</name>
</gene>
<dbReference type="EMBL" id="SPNV01000173">
    <property type="protein sequence ID" value="KAF5859232.1"/>
    <property type="molecule type" value="Genomic_DNA"/>
</dbReference>
<dbReference type="Pfam" id="PF00856">
    <property type="entry name" value="SET"/>
    <property type="match status" value="1"/>
</dbReference>
<organism evidence="2">
    <name type="scientific">Petromyces alliaceus</name>
    <name type="common">Aspergillus alliaceus</name>
    <dbReference type="NCBI Taxonomy" id="209559"/>
    <lineage>
        <taxon>Eukaryota</taxon>
        <taxon>Fungi</taxon>
        <taxon>Dikarya</taxon>
        <taxon>Ascomycota</taxon>
        <taxon>Pezizomycotina</taxon>
        <taxon>Eurotiomycetes</taxon>
        <taxon>Eurotiomycetidae</taxon>
        <taxon>Eurotiales</taxon>
        <taxon>Aspergillaceae</taxon>
        <taxon>Aspergillus</taxon>
        <taxon>Aspergillus subgen. Circumdati</taxon>
    </lineage>
</organism>
<name>A0A5N7CMY7_PETAA</name>
<dbReference type="PROSITE" id="PS50280">
    <property type="entry name" value="SET"/>
    <property type="match status" value="1"/>
</dbReference>
<dbReference type="Proteomes" id="UP000541154">
    <property type="component" value="Unassembled WGS sequence"/>
</dbReference>
<protein>
    <recommendedName>
        <fullName evidence="1">SET domain-containing protein</fullName>
    </recommendedName>
</protein>
<dbReference type="Gene3D" id="1.10.220.160">
    <property type="match status" value="1"/>
</dbReference>
<dbReference type="InterPro" id="IPR001214">
    <property type="entry name" value="SET_dom"/>
</dbReference>
<dbReference type="InterPro" id="IPR046341">
    <property type="entry name" value="SET_dom_sf"/>
</dbReference>
<dbReference type="AlphaFoldDB" id="A0A5N7CMY7"/>
<evidence type="ECO:0000313" key="4">
    <source>
        <dbReference type="Proteomes" id="UP000541154"/>
    </source>
</evidence>
<dbReference type="CDD" id="cd20071">
    <property type="entry name" value="SET_SMYD"/>
    <property type="match status" value="1"/>
</dbReference>
<dbReference type="Gene3D" id="6.10.140.2220">
    <property type="match status" value="1"/>
</dbReference>
<proteinExistence type="predicted"/>
<dbReference type="EMBL" id="ML735220">
    <property type="protein sequence ID" value="KAE8395048.1"/>
    <property type="molecule type" value="Genomic_DNA"/>
</dbReference>
<dbReference type="SUPFAM" id="SSF82199">
    <property type="entry name" value="SET domain"/>
    <property type="match status" value="1"/>
</dbReference>
<reference evidence="2" key="2">
    <citation type="submission" date="2019-04" db="EMBL/GenBank/DDBJ databases">
        <title>Friends and foes A comparative genomics studyof 23 Aspergillus species from section Flavi.</title>
        <authorList>
            <consortium name="DOE Joint Genome Institute"/>
            <person name="Kjaerbolling I."/>
            <person name="Vesth T."/>
            <person name="Frisvad J.C."/>
            <person name="Nybo J.L."/>
            <person name="Theobald S."/>
            <person name="Kildgaard S."/>
            <person name="Isbrandt T."/>
            <person name="Kuo A."/>
            <person name="Sato A."/>
            <person name="Lyhne E.K."/>
            <person name="Kogle M.E."/>
            <person name="Wiebenga A."/>
            <person name="Kun R.S."/>
            <person name="Lubbers R.J."/>
            <person name="Makela M.R."/>
            <person name="Barry K."/>
            <person name="Chovatia M."/>
            <person name="Clum A."/>
            <person name="Daum C."/>
            <person name="Haridas S."/>
            <person name="He G."/>
            <person name="LaButti K."/>
            <person name="Lipzen A."/>
            <person name="Mondo S."/>
            <person name="Riley R."/>
            <person name="Salamov A."/>
            <person name="Simmons B.A."/>
            <person name="Magnuson J.K."/>
            <person name="Henrissat B."/>
            <person name="Mortensen U.H."/>
            <person name="Larsen T.O."/>
            <person name="Devries R.P."/>
            <person name="Grigoriev I.V."/>
            <person name="Machida M."/>
            <person name="Baker S.E."/>
            <person name="Andersen M.R."/>
        </authorList>
    </citation>
    <scope>NUCLEOTIDE SEQUENCE [LARGE SCALE GENOMIC DNA]</scope>
    <source>
        <strain evidence="2">IBT 14317</strain>
    </source>
</reference>
<feature type="domain" description="SET" evidence="1">
    <location>
        <begin position="34"/>
        <end position="315"/>
    </location>
</feature>
<evidence type="ECO:0000259" key="1">
    <source>
        <dbReference type="PROSITE" id="PS50280"/>
    </source>
</evidence>